<proteinExistence type="predicted"/>
<sequence length="222" mass="24827">MAARNSSSSYKLQTLVTLRCRYRAVSGGSWRSYQSHHRDLSPYKLGRGGSVDQGLRFISVASGAHSQTKLEMEKNQSEWVQVQPAVPAPPKFGFSNWVKWLLGSVLSLLLPFWKNKWDYLLTFEGKAEKVVEEVDVVTEVVEKVATTADKALAEVANQLPDNSKLKEVAQVMERASRVAAQDAQLIDNVIHKVGDVKQDLEDLETMVEPIVEKIVQGKHPKI</sequence>
<dbReference type="OrthoDB" id="783687at2759"/>
<reference evidence="2" key="1">
    <citation type="journal article" date="2018" name="Gigascience">
        <title>Genome assembly of the Pink Ipe (Handroanthus impetiginosus, Bignoniaceae), a highly valued, ecologically keystone Neotropical timber forest tree.</title>
        <authorList>
            <person name="Silva-Junior O.B."/>
            <person name="Grattapaglia D."/>
            <person name="Novaes E."/>
            <person name="Collevatti R.G."/>
        </authorList>
    </citation>
    <scope>NUCLEOTIDE SEQUENCE [LARGE SCALE GENOMIC DNA]</scope>
    <source>
        <strain evidence="2">cv. UFG-1</strain>
    </source>
</reference>
<keyword evidence="2" id="KW-1185">Reference proteome</keyword>
<dbReference type="AlphaFoldDB" id="A0A2G9G0G2"/>
<accession>A0A2G9G0G2</accession>
<gene>
    <name evidence="1" type="ORF">CDL12_28698</name>
</gene>
<organism evidence="1 2">
    <name type="scientific">Handroanthus impetiginosus</name>
    <dbReference type="NCBI Taxonomy" id="429701"/>
    <lineage>
        <taxon>Eukaryota</taxon>
        <taxon>Viridiplantae</taxon>
        <taxon>Streptophyta</taxon>
        <taxon>Embryophyta</taxon>
        <taxon>Tracheophyta</taxon>
        <taxon>Spermatophyta</taxon>
        <taxon>Magnoliopsida</taxon>
        <taxon>eudicotyledons</taxon>
        <taxon>Gunneridae</taxon>
        <taxon>Pentapetalae</taxon>
        <taxon>asterids</taxon>
        <taxon>lamiids</taxon>
        <taxon>Lamiales</taxon>
        <taxon>Bignoniaceae</taxon>
        <taxon>Crescentiina</taxon>
        <taxon>Tabebuia alliance</taxon>
        <taxon>Handroanthus</taxon>
    </lineage>
</organism>
<dbReference type="Proteomes" id="UP000231279">
    <property type="component" value="Unassembled WGS sequence"/>
</dbReference>
<dbReference type="STRING" id="429701.A0A2G9G0G2"/>
<evidence type="ECO:0000313" key="1">
    <source>
        <dbReference type="EMBL" id="PIM98816.1"/>
    </source>
</evidence>
<comment type="caution">
    <text evidence="1">The sequence shown here is derived from an EMBL/GenBank/DDBJ whole genome shotgun (WGS) entry which is preliminary data.</text>
</comment>
<protein>
    <submittedName>
        <fullName evidence="1">Uncharacterized protein</fullName>
    </submittedName>
</protein>
<dbReference type="EMBL" id="NKXS01008058">
    <property type="protein sequence ID" value="PIM98816.1"/>
    <property type="molecule type" value="Genomic_DNA"/>
</dbReference>
<evidence type="ECO:0000313" key="2">
    <source>
        <dbReference type="Proteomes" id="UP000231279"/>
    </source>
</evidence>
<name>A0A2G9G0G2_9LAMI</name>
<dbReference type="PANTHER" id="PTHR33735">
    <property type="entry name" value="EXPRESSED PROTEIN"/>
    <property type="match status" value="1"/>
</dbReference>
<dbReference type="PANTHER" id="PTHR33735:SF10">
    <property type="entry name" value="EXPRESSED PROTEIN"/>
    <property type="match status" value="1"/>
</dbReference>